<dbReference type="InterPro" id="IPR003819">
    <property type="entry name" value="TauD/TfdA-like"/>
</dbReference>
<evidence type="ECO:0000256" key="2">
    <source>
        <dbReference type="ARBA" id="ARBA00022723"/>
    </source>
</evidence>
<accession>A0ABW7ZB26</accession>
<keyword evidence="7" id="KW-1185">Reference proteome</keyword>
<keyword evidence="4" id="KW-0408">Iron</keyword>
<proteinExistence type="inferred from homology"/>
<dbReference type="EMBL" id="JBITGY010000019">
    <property type="protein sequence ID" value="MFI6505374.1"/>
    <property type="molecule type" value="Genomic_DNA"/>
</dbReference>
<dbReference type="Proteomes" id="UP001612741">
    <property type="component" value="Unassembled WGS sequence"/>
</dbReference>
<gene>
    <name evidence="6" type="primary">gntD</name>
    <name evidence="6" type="ORF">ACIBG2_48895</name>
</gene>
<keyword evidence="2" id="KW-0479">Metal-binding</keyword>
<dbReference type="Pfam" id="PF02668">
    <property type="entry name" value="TauD"/>
    <property type="match status" value="1"/>
</dbReference>
<feature type="domain" description="TauD/TfdA-like" evidence="5">
    <location>
        <begin position="146"/>
        <end position="317"/>
    </location>
</feature>
<evidence type="ECO:0000256" key="4">
    <source>
        <dbReference type="ARBA" id="ARBA00023004"/>
    </source>
</evidence>
<reference evidence="6 7" key="1">
    <citation type="submission" date="2024-10" db="EMBL/GenBank/DDBJ databases">
        <title>The Natural Products Discovery Center: Release of the First 8490 Sequenced Strains for Exploring Actinobacteria Biosynthetic Diversity.</title>
        <authorList>
            <person name="Kalkreuter E."/>
            <person name="Kautsar S.A."/>
            <person name="Yang D."/>
            <person name="Bader C.D."/>
            <person name="Teijaro C.N."/>
            <person name="Fluegel L."/>
            <person name="Davis C.M."/>
            <person name="Simpson J.R."/>
            <person name="Lauterbach L."/>
            <person name="Steele A.D."/>
            <person name="Gui C."/>
            <person name="Meng S."/>
            <person name="Li G."/>
            <person name="Viehrig K."/>
            <person name="Ye F."/>
            <person name="Su P."/>
            <person name="Kiefer A.F."/>
            <person name="Nichols A."/>
            <person name="Cepeda A.J."/>
            <person name="Yan W."/>
            <person name="Fan B."/>
            <person name="Jiang Y."/>
            <person name="Adhikari A."/>
            <person name="Zheng C.-J."/>
            <person name="Schuster L."/>
            <person name="Cowan T.M."/>
            <person name="Smanski M.J."/>
            <person name="Chevrette M.G."/>
            <person name="De Carvalho L.P.S."/>
            <person name="Shen B."/>
        </authorList>
    </citation>
    <scope>NUCLEOTIDE SEQUENCE [LARGE SCALE GENOMIC DNA]</scope>
    <source>
        <strain evidence="6 7">NPDC050545</strain>
    </source>
</reference>
<evidence type="ECO:0000256" key="3">
    <source>
        <dbReference type="ARBA" id="ARBA00023002"/>
    </source>
</evidence>
<dbReference type="InterPro" id="IPR014503">
    <property type="entry name" value="Clavaminate_syn-like"/>
</dbReference>
<comment type="caution">
    <text evidence="6">The sequence shown here is derived from an EMBL/GenBank/DDBJ whole genome shotgun (WGS) entry which is preliminary data.</text>
</comment>
<dbReference type="NCBIfam" id="NF041363">
    <property type="entry name" value="GntD_guanitoxin"/>
    <property type="match status" value="1"/>
</dbReference>
<evidence type="ECO:0000259" key="5">
    <source>
        <dbReference type="Pfam" id="PF02668"/>
    </source>
</evidence>
<organism evidence="6 7">
    <name type="scientific">Nonomuraea typhae</name>
    <dbReference type="NCBI Taxonomy" id="2603600"/>
    <lineage>
        <taxon>Bacteria</taxon>
        <taxon>Bacillati</taxon>
        <taxon>Actinomycetota</taxon>
        <taxon>Actinomycetes</taxon>
        <taxon>Streptosporangiales</taxon>
        <taxon>Streptosporangiaceae</taxon>
        <taxon>Nonomuraea</taxon>
    </lineage>
</organism>
<dbReference type="PIRSF" id="PIRSF019543">
    <property type="entry name" value="Clavaminate_syn"/>
    <property type="match status" value="1"/>
</dbReference>
<sequence length="341" mass="38047">MDTSSPPTDTLYYDLLPTEHEQIEDLLSSTISQYSHPEAPEFLLDAPQVAAGLPAGLTRFLRTFRLTEPAGSLVVRGFQVDDSAIGPTPPHWSKQADPLSTRREEFFFLLVASTLGEPFGWSTLQDGRLVHNVIPIRGEERQQSGHGSADLLEWHTEDGFHPYRCDYLGLMGLRNNGKVPTTYASITTLDLPEDILRTLAEPRFLIRPDDEHLRNARQDMASPHSTVLQIGHAPRPTAILFGGPDRPYLRIDPYFMSAVPDDAQAALALELATKQLDDCLVDIVVHAGEILFIDNFRAVHGRRPFHAAYDGADRWLKKSVLTRDLRRSRAIRAGAGSRVLL</sequence>
<dbReference type="RefSeq" id="WP_397091509.1">
    <property type="nucleotide sequence ID" value="NZ_JBITGY010000019.1"/>
</dbReference>
<comment type="similarity">
    <text evidence="1">Belongs to the clavaminate synthase family.</text>
</comment>
<name>A0ABW7ZB26_9ACTN</name>
<evidence type="ECO:0000313" key="6">
    <source>
        <dbReference type="EMBL" id="MFI6505374.1"/>
    </source>
</evidence>
<dbReference type="InterPro" id="IPR053447">
    <property type="entry name" value="Alpha-KG_dependent_hydroxylase"/>
</dbReference>
<keyword evidence="3" id="KW-0560">Oxidoreductase</keyword>
<dbReference type="SUPFAM" id="SSF51197">
    <property type="entry name" value="Clavaminate synthase-like"/>
    <property type="match status" value="1"/>
</dbReference>
<evidence type="ECO:0000256" key="1">
    <source>
        <dbReference type="ARBA" id="ARBA00008425"/>
    </source>
</evidence>
<protein>
    <submittedName>
        <fullName evidence="6">Guanitoxin biosynthesis L-enduracididine beta-hydroxylase GntD</fullName>
    </submittedName>
</protein>
<dbReference type="Gene3D" id="3.60.130.10">
    <property type="entry name" value="Clavaminate synthase-like"/>
    <property type="match status" value="1"/>
</dbReference>
<evidence type="ECO:0000313" key="7">
    <source>
        <dbReference type="Proteomes" id="UP001612741"/>
    </source>
</evidence>
<dbReference type="InterPro" id="IPR042098">
    <property type="entry name" value="TauD-like_sf"/>
</dbReference>